<gene>
    <name evidence="3" type="ORF">EAL2_c15580</name>
</gene>
<dbReference type="AlphaFoldDB" id="W8TG93"/>
<name>W8TG93_PEPAC</name>
<reference evidence="3 4" key="1">
    <citation type="journal article" date="2014" name="Genome Announc.">
        <title>Complete Genome Sequence of Amino Acid-Utilizing Eubacterium acidaminophilum al-2 (DSM 3953).</title>
        <authorList>
            <person name="Poehlein A."/>
            <person name="Andreesen J.R."/>
            <person name="Daniel R."/>
        </authorList>
    </citation>
    <scope>NUCLEOTIDE SEQUENCE [LARGE SCALE GENOMIC DNA]</scope>
    <source>
        <strain evidence="3 4">DSM 3953</strain>
    </source>
</reference>
<dbReference type="OrthoDB" id="9795390at2"/>
<dbReference type="GO" id="GO:0004672">
    <property type="term" value="F:protein kinase activity"/>
    <property type="evidence" value="ECO:0007669"/>
    <property type="project" value="InterPro"/>
</dbReference>
<dbReference type="PATRIC" id="fig|1286171.3.peg.1508"/>
<dbReference type="InterPro" id="IPR011009">
    <property type="entry name" value="Kinase-like_dom_sf"/>
</dbReference>
<accession>W8TG93</accession>
<dbReference type="Gene3D" id="1.10.510.10">
    <property type="entry name" value="Transferase(Phosphotransferase) domain 1"/>
    <property type="match status" value="1"/>
</dbReference>
<evidence type="ECO:0000313" key="4">
    <source>
        <dbReference type="Proteomes" id="UP000019591"/>
    </source>
</evidence>
<dbReference type="SUPFAM" id="SSF56112">
    <property type="entry name" value="Protein kinase-like (PK-like)"/>
    <property type="match status" value="1"/>
</dbReference>
<dbReference type="Proteomes" id="UP000019591">
    <property type="component" value="Chromosome"/>
</dbReference>
<dbReference type="KEGG" id="eac:EAL2_c15580"/>
<dbReference type="InterPro" id="IPR004147">
    <property type="entry name" value="ABC1_dom"/>
</dbReference>
<proteinExistence type="inferred from homology"/>
<comment type="similarity">
    <text evidence="1">Belongs to the protein kinase superfamily. ADCK protein kinase family.</text>
</comment>
<evidence type="ECO:0000256" key="1">
    <source>
        <dbReference type="ARBA" id="ARBA00009670"/>
    </source>
</evidence>
<sequence>MNWVGFVRLIKSIYGKKLPDLEWIEKQGLLAVKIGQTFALRIDFLNEETCAHLSRLYSSNTKIPPEKVNSLINYYSPAGWRDNFEYIEEKPLASASVGQVHRARLKTGEEVVVKLVKKDFKKSFKKDVESLKSFLKTAIFFYPKLDKVADPLGILKNIEKYTLDELNLLNEIAHRDILEEIKSDNMARHDLSRLKFPKVYKELSNENILVSEFIEGETFDKLLSEGRLDYENLLELFHIHGFYVFNVGTFHGDIHPGNIILKGNDMYFVDTGALGLVGTKIKKGLFRFMENLSFYNYGECARSLNEMADVEISGEKYDDYREKFMKLYADFTGKSVSQVSLTRKMMDTIKLGVNSGMVFEKGMYPIIKSLMYLDGMVLKCNPNAVLMEDMRQFIGELKGQED</sequence>
<feature type="domain" description="Protein kinase" evidence="2">
    <location>
        <begin position="86"/>
        <end position="402"/>
    </location>
</feature>
<dbReference type="STRING" id="1286171.EAL2_c15580"/>
<dbReference type="InterPro" id="IPR000719">
    <property type="entry name" value="Prot_kinase_dom"/>
</dbReference>
<dbReference type="PANTHER" id="PTHR10566">
    <property type="entry name" value="CHAPERONE-ACTIVITY OF BC1 COMPLEX CABC1 -RELATED"/>
    <property type="match status" value="1"/>
</dbReference>
<dbReference type="Pfam" id="PF03109">
    <property type="entry name" value="ABC1"/>
    <property type="match status" value="1"/>
</dbReference>
<dbReference type="eggNOG" id="COG0661">
    <property type="taxonomic scope" value="Bacteria"/>
</dbReference>
<dbReference type="RefSeq" id="WP_025435832.1">
    <property type="nucleotide sequence ID" value="NZ_CP007452.1"/>
</dbReference>
<dbReference type="InterPro" id="IPR050154">
    <property type="entry name" value="UbiB_kinase"/>
</dbReference>
<dbReference type="EMBL" id="CP007452">
    <property type="protein sequence ID" value="AHM56853.1"/>
    <property type="molecule type" value="Genomic_DNA"/>
</dbReference>
<keyword evidence="4" id="KW-1185">Reference proteome</keyword>
<organism evidence="3 4">
    <name type="scientific">Peptoclostridium acidaminophilum DSM 3953</name>
    <dbReference type="NCBI Taxonomy" id="1286171"/>
    <lineage>
        <taxon>Bacteria</taxon>
        <taxon>Bacillati</taxon>
        <taxon>Bacillota</taxon>
        <taxon>Clostridia</taxon>
        <taxon>Peptostreptococcales</taxon>
        <taxon>Peptoclostridiaceae</taxon>
        <taxon>Peptoclostridium</taxon>
    </lineage>
</organism>
<dbReference type="CDD" id="cd05121">
    <property type="entry name" value="ABC1_ADCK3-like"/>
    <property type="match status" value="1"/>
</dbReference>
<evidence type="ECO:0000313" key="3">
    <source>
        <dbReference type="EMBL" id="AHM56853.1"/>
    </source>
</evidence>
<protein>
    <submittedName>
        <fullName evidence="3">ABC-1 domain protein</fullName>
    </submittedName>
</protein>
<evidence type="ECO:0000259" key="2">
    <source>
        <dbReference type="PROSITE" id="PS50011"/>
    </source>
</evidence>
<dbReference type="PANTHER" id="PTHR10566:SF113">
    <property type="entry name" value="PROTEIN ACTIVITY OF BC1 COMPLEX KINASE 7, CHLOROPLASTIC"/>
    <property type="match status" value="1"/>
</dbReference>
<dbReference type="HOGENOM" id="CLU_006533_0_0_9"/>
<dbReference type="PROSITE" id="PS50011">
    <property type="entry name" value="PROTEIN_KINASE_DOM"/>
    <property type="match status" value="1"/>
</dbReference>
<dbReference type="GO" id="GO:0005524">
    <property type="term" value="F:ATP binding"/>
    <property type="evidence" value="ECO:0007669"/>
    <property type="project" value="InterPro"/>
</dbReference>